<keyword evidence="1" id="KW-1133">Transmembrane helix</keyword>
<reference evidence="2 3" key="1">
    <citation type="journal article" date="2016" name="Nat. Commun.">
        <title>Thousands of microbial genomes shed light on interconnected biogeochemical processes in an aquifer system.</title>
        <authorList>
            <person name="Anantharaman K."/>
            <person name="Brown C.T."/>
            <person name="Hug L.A."/>
            <person name="Sharon I."/>
            <person name="Castelle C.J."/>
            <person name="Probst A.J."/>
            <person name="Thomas B.C."/>
            <person name="Singh A."/>
            <person name="Wilkins M.J."/>
            <person name="Karaoz U."/>
            <person name="Brodie E.L."/>
            <person name="Williams K.H."/>
            <person name="Hubbard S.S."/>
            <person name="Banfield J.F."/>
        </authorList>
    </citation>
    <scope>NUCLEOTIDE SEQUENCE [LARGE SCALE GENOMIC DNA]</scope>
</reference>
<dbReference type="EMBL" id="MHKK01000047">
    <property type="protein sequence ID" value="OGY88954.1"/>
    <property type="molecule type" value="Genomic_DNA"/>
</dbReference>
<name>A0A1G2BIG3_9BACT</name>
<proteinExistence type="predicted"/>
<comment type="caution">
    <text evidence="2">The sequence shown here is derived from an EMBL/GenBank/DDBJ whole genome shotgun (WGS) entry which is preliminary data.</text>
</comment>
<feature type="transmembrane region" description="Helical" evidence="1">
    <location>
        <begin position="65"/>
        <end position="82"/>
    </location>
</feature>
<protein>
    <submittedName>
        <fullName evidence="2">Uncharacterized protein</fullName>
    </submittedName>
</protein>
<dbReference type="Proteomes" id="UP000177817">
    <property type="component" value="Unassembled WGS sequence"/>
</dbReference>
<sequence length="92" mass="10469">MEYLPITSVIYGLFLIALSMLFSKYTIGEFSTLVYGIFFIGFGIGFYLLRVGADLGLSVNNEGNWIWFFSVMFFATAVHIFFKASRIVGVRR</sequence>
<gene>
    <name evidence="2" type="ORF">A2677_00695</name>
</gene>
<keyword evidence="1" id="KW-0472">Membrane</keyword>
<accession>A0A1G2BIG3</accession>
<feature type="transmembrane region" description="Helical" evidence="1">
    <location>
        <begin position="6"/>
        <end position="25"/>
    </location>
</feature>
<keyword evidence="1" id="KW-0812">Transmembrane</keyword>
<evidence type="ECO:0000313" key="3">
    <source>
        <dbReference type="Proteomes" id="UP000177817"/>
    </source>
</evidence>
<evidence type="ECO:0000256" key="1">
    <source>
        <dbReference type="SAM" id="Phobius"/>
    </source>
</evidence>
<evidence type="ECO:0000313" key="2">
    <source>
        <dbReference type="EMBL" id="OGY88954.1"/>
    </source>
</evidence>
<feature type="transmembrane region" description="Helical" evidence="1">
    <location>
        <begin position="32"/>
        <end position="53"/>
    </location>
</feature>
<dbReference type="AlphaFoldDB" id="A0A1G2BIG3"/>
<organism evidence="2 3">
    <name type="scientific">Candidatus Komeilibacteria bacterium RIFCSPHIGHO2_01_FULL_52_14</name>
    <dbReference type="NCBI Taxonomy" id="1798549"/>
    <lineage>
        <taxon>Bacteria</taxon>
        <taxon>Candidatus Komeiliibacteriota</taxon>
    </lineage>
</organism>